<organismHost>
    <name type="scientific">Acanthamoeba polyphaga</name>
    <name type="common">Amoeba</name>
    <dbReference type="NCBI Taxonomy" id="5757"/>
</organismHost>
<dbReference type="GeneID" id="9925074"/>
<sequence length="68" mass="8194">MQMVPIITLAKKQNYPQILKIQTNQMLILMIQIRTVVIKILLLHQMDLMDQRVHTKIKLMLFQDQFYP</sequence>
<proteinExistence type="predicted"/>
<keyword evidence="2" id="KW-1185">Reference proteome</keyword>
<protein>
    <submittedName>
        <fullName evidence="1">Uncharacterized protein</fullName>
    </submittedName>
</protein>
<evidence type="ECO:0000313" key="2">
    <source>
        <dbReference type="Proteomes" id="UP000201519"/>
    </source>
</evidence>
<reference evidence="1 2" key="1">
    <citation type="journal article" date="2011" name="Virol. J.">
        <title>Breaking the 1000-gene barrier for Mimivirus using ultra-deep genome and transcriptome sequencing.</title>
        <authorList>
            <person name="Legendre M."/>
            <person name="Santini S."/>
            <person name="Rico A."/>
            <person name="Abergel C."/>
            <person name="Claverie J.M."/>
        </authorList>
    </citation>
    <scope>NUCLEOTIDE SEQUENCE [LARGE SCALE GENOMIC DNA]</scope>
</reference>
<evidence type="ECO:0000313" key="1">
    <source>
        <dbReference type="EMBL" id="ADQ48140.1"/>
    </source>
</evidence>
<dbReference type="Proteomes" id="UP000201519">
    <property type="component" value="Segment"/>
</dbReference>
<gene>
    <name evidence="1" type="primary">R449b</name>
</gene>
<accession>E5L7Y8</accession>
<organism evidence="1 2">
    <name type="scientific">Acanthamoeba polyphaga mimivirus</name>
    <name type="common">APMV</name>
    <dbReference type="NCBI Taxonomy" id="212035"/>
    <lineage>
        <taxon>Viruses</taxon>
        <taxon>Varidnaviria</taxon>
        <taxon>Bamfordvirae</taxon>
        <taxon>Nucleocytoviricota</taxon>
        <taxon>Megaviricetes</taxon>
        <taxon>Imitervirales</taxon>
        <taxon>Mimiviridae</taxon>
        <taxon>Megamimivirinae</taxon>
        <taxon>Mimivirus</taxon>
        <taxon>Mimivirus bradfordmassiliense</taxon>
    </lineage>
</organism>
<dbReference type="EMBL" id="HQ336222">
    <property type="protein sequence ID" value="ADQ48140.1"/>
    <property type="molecule type" value="Genomic_DNA"/>
</dbReference>
<dbReference type="RefSeq" id="YP_004021045.1">
    <property type="nucleotide sequence ID" value="NC_014649.1"/>
</dbReference>
<name>E5L7Y8_MIMIV</name>
<dbReference type="KEGG" id="vg:9925074"/>